<gene>
    <name evidence="1" type="ORF">CNE99_10445</name>
</gene>
<evidence type="ECO:0000313" key="1">
    <source>
        <dbReference type="EMBL" id="PDH35947.1"/>
    </source>
</evidence>
<dbReference type="Proteomes" id="UP000219327">
    <property type="component" value="Unassembled WGS sequence"/>
</dbReference>
<dbReference type="AlphaFoldDB" id="A0A2A5WI48"/>
<accession>A0A2A5WI48</accession>
<proteinExistence type="predicted"/>
<comment type="caution">
    <text evidence="1">The sequence shown here is derived from an EMBL/GenBank/DDBJ whole genome shotgun (WGS) entry which is preliminary data.</text>
</comment>
<protein>
    <submittedName>
        <fullName evidence="1">Uncharacterized protein</fullName>
    </submittedName>
</protein>
<name>A0A2A5WI48_9GAMM</name>
<reference evidence="1 2" key="1">
    <citation type="submission" date="2017-08" db="EMBL/GenBank/DDBJ databases">
        <title>Fine stratification of microbial communities through a metagenomic profile of the photic zone.</title>
        <authorList>
            <person name="Haro-Moreno J.M."/>
            <person name="Lopez-Perez M."/>
            <person name="De La Torre J."/>
            <person name="Picazo A."/>
            <person name="Camacho A."/>
            <person name="Rodriguez-Valera F."/>
        </authorList>
    </citation>
    <scope>NUCLEOTIDE SEQUENCE [LARGE SCALE GENOMIC DNA]</scope>
    <source>
        <strain evidence="1">MED-G24</strain>
    </source>
</reference>
<evidence type="ECO:0000313" key="2">
    <source>
        <dbReference type="Proteomes" id="UP000219327"/>
    </source>
</evidence>
<organism evidence="1 2">
    <name type="scientific">OM182 bacterium MED-G24</name>
    <dbReference type="NCBI Taxonomy" id="1986255"/>
    <lineage>
        <taxon>Bacteria</taxon>
        <taxon>Pseudomonadati</taxon>
        <taxon>Pseudomonadota</taxon>
        <taxon>Gammaproteobacteria</taxon>
        <taxon>OMG group</taxon>
        <taxon>OM182 clade</taxon>
    </lineage>
</organism>
<dbReference type="EMBL" id="NTKD01000078">
    <property type="protein sequence ID" value="PDH35947.1"/>
    <property type="molecule type" value="Genomic_DNA"/>
</dbReference>
<sequence length="148" mass="16508">MLSALPGPTLQKDDDILRVYDMEGNWLTIRSHQLNAMRFDTRADIDNAAQLTVTRLTFETDDGDQIFEPVPLPRFSRSRVLLPIATLYWPDQDADHMIWGNARMTLAGSAFAANGTGMKPAAIVALVDPARVSERMADAMMQRAEGMR</sequence>